<dbReference type="OrthoDB" id="7578420at2"/>
<dbReference type="PANTHER" id="PTHR44591">
    <property type="entry name" value="STRESS RESPONSE REGULATOR PROTEIN 1"/>
    <property type="match status" value="1"/>
</dbReference>
<reference evidence="4 5" key="1">
    <citation type="submission" date="2018-12" db="EMBL/GenBank/DDBJ databases">
        <title>Croceicoccus ponticola sp. nov., a lipolytic bacterium isolated from seawater.</title>
        <authorList>
            <person name="Yoon J.-H."/>
        </authorList>
    </citation>
    <scope>NUCLEOTIDE SEQUENCE [LARGE SCALE GENOMIC DNA]</scope>
    <source>
        <strain evidence="4 5">GM-16</strain>
    </source>
</reference>
<comment type="caution">
    <text evidence="4">The sequence shown here is derived from an EMBL/GenBank/DDBJ whole genome shotgun (WGS) entry which is preliminary data.</text>
</comment>
<dbReference type="SMART" id="SM00448">
    <property type="entry name" value="REC"/>
    <property type="match status" value="1"/>
</dbReference>
<dbReference type="GO" id="GO:0000160">
    <property type="term" value="P:phosphorelay signal transduction system"/>
    <property type="evidence" value="ECO:0007669"/>
    <property type="project" value="InterPro"/>
</dbReference>
<dbReference type="Proteomes" id="UP000283003">
    <property type="component" value="Unassembled WGS sequence"/>
</dbReference>
<feature type="domain" description="Response regulatory" evidence="3">
    <location>
        <begin position="17"/>
        <end position="136"/>
    </location>
</feature>
<name>A0A437GXZ9_9SPHN</name>
<keyword evidence="5" id="KW-1185">Reference proteome</keyword>
<dbReference type="AlphaFoldDB" id="A0A437GXZ9"/>
<dbReference type="InterPro" id="IPR050595">
    <property type="entry name" value="Bact_response_regulator"/>
</dbReference>
<dbReference type="Pfam" id="PF00072">
    <property type="entry name" value="Response_reg"/>
    <property type="match status" value="1"/>
</dbReference>
<dbReference type="EMBL" id="RXOL01000002">
    <property type="protein sequence ID" value="RVQ67526.1"/>
    <property type="molecule type" value="Genomic_DNA"/>
</dbReference>
<gene>
    <name evidence="4" type="ORF">EKN06_06075</name>
</gene>
<evidence type="ECO:0000256" key="1">
    <source>
        <dbReference type="ARBA" id="ARBA00022553"/>
    </source>
</evidence>
<accession>A0A437GXZ9</accession>
<dbReference type="Gene3D" id="3.40.50.2300">
    <property type="match status" value="1"/>
</dbReference>
<organism evidence="4 5">
    <name type="scientific">Croceicoccus ponticola</name>
    <dbReference type="NCBI Taxonomy" id="2217664"/>
    <lineage>
        <taxon>Bacteria</taxon>
        <taxon>Pseudomonadati</taxon>
        <taxon>Pseudomonadota</taxon>
        <taxon>Alphaproteobacteria</taxon>
        <taxon>Sphingomonadales</taxon>
        <taxon>Erythrobacteraceae</taxon>
        <taxon>Croceicoccus</taxon>
    </lineage>
</organism>
<dbReference type="PANTHER" id="PTHR44591:SF3">
    <property type="entry name" value="RESPONSE REGULATORY DOMAIN-CONTAINING PROTEIN"/>
    <property type="match status" value="1"/>
</dbReference>
<dbReference type="SUPFAM" id="SSF52172">
    <property type="entry name" value="CheY-like"/>
    <property type="match status" value="1"/>
</dbReference>
<dbReference type="PROSITE" id="PS50110">
    <property type="entry name" value="RESPONSE_REGULATORY"/>
    <property type="match status" value="1"/>
</dbReference>
<proteinExistence type="predicted"/>
<evidence type="ECO:0000313" key="4">
    <source>
        <dbReference type="EMBL" id="RVQ67526.1"/>
    </source>
</evidence>
<evidence type="ECO:0000256" key="2">
    <source>
        <dbReference type="PROSITE-ProRule" id="PRU00169"/>
    </source>
</evidence>
<dbReference type="InterPro" id="IPR001789">
    <property type="entry name" value="Sig_transdc_resp-reg_receiver"/>
</dbReference>
<feature type="modified residue" description="4-aspartylphosphate" evidence="2">
    <location>
        <position position="66"/>
    </location>
</feature>
<evidence type="ECO:0000313" key="5">
    <source>
        <dbReference type="Proteomes" id="UP000283003"/>
    </source>
</evidence>
<keyword evidence="1 2" id="KW-0597">Phosphoprotein</keyword>
<dbReference type="InterPro" id="IPR011006">
    <property type="entry name" value="CheY-like_superfamily"/>
</dbReference>
<protein>
    <submittedName>
        <fullName evidence="4">Response regulator</fullName>
    </submittedName>
</protein>
<sequence>MAGNSNWPVGNRVKQRRLLVVDDEREIGALIKRVGEGVGYEVALAQNSDDFQQEFELAEPDAIVLDLAIPDGDGIELLRYLTEKGCEAEILLISGFDQRVLNTAFRLGTQLGLKMSGTIEKPMRVVDLRAALARIGNDGE</sequence>
<evidence type="ECO:0000259" key="3">
    <source>
        <dbReference type="PROSITE" id="PS50110"/>
    </source>
</evidence>
<dbReference type="RefSeq" id="WP_127612033.1">
    <property type="nucleotide sequence ID" value="NZ_RXOL01000002.1"/>
</dbReference>